<evidence type="ECO:0000313" key="2">
    <source>
        <dbReference type="EMBL" id="RDB27637.1"/>
    </source>
</evidence>
<accession>A0A369K4E0</accession>
<evidence type="ECO:0000259" key="1">
    <source>
        <dbReference type="Pfam" id="PF01636"/>
    </source>
</evidence>
<protein>
    <recommendedName>
        <fullName evidence="1">Aminoglycoside phosphotransferase domain-containing protein</fullName>
    </recommendedName>
</protein>
<dbReference type="Gene3D" id="3.90.1200.10">
    <property type="match status" value="1"/>
</dbReference>
<dbReference type="STRING" id="39966.A0A369K4E0"/>
<comment type="caution">
    <text evidence="2">The sequence shown here is derived from an EMBL/GenBank/DDBJ whole genome shotgun (WGS) entry which is preliminary data.</text>
</comment>
<dbReference type="Proteomes" id="UP000076154">
    <property type="component" value="Unassembled WGS sequence"/>
</dbReference>
<dbReference type="Pfam" id="PF01636">
    <property type="entry name" value="APH"/>
    <property type="match status" value="1"/>
</dbReference>
<name>A0A369K4E0_HYPMA</name>
<evidence type="ECO:0000313" key="3">
    <source>
        <dbReference type="Proteomes" id="UP000076154"/>
    </source>
</evidence>
<keyword evidence="3" id="KW-1185">Reference proteome</keyword>
<dbReference type="InParanoid" id="A0A369K4E0"/>
<feature type="domain" description="Aminoglycoside phosphotransferase" evidence="1">
    <location>
        <begin position="86"/>
        <end position="269"/>
    </location>
</feature>
<dbReference type="SUPFAM" id="SSF56112">
    <property type="entry name" value="Protein kinase-like (PK-like)"/>
    <property type="match status" value="1"/>
</dbReference>
<dbReference type="EMBL" id="LUEZ02000014">
    <property type="protein sequence ID" value="RDB27637.1"/>
    <property type="molecule type" value="Genomic_DNA"/>
</dbReference>
<dbReference type="PANTHER" id="PTHR21310:SF55">
    <property type="entry name" value="AMINOGLYCOSIDE PHOSPHOTRANSFERASE DOMAIN-CONTAINING PROTEIN"/>
    <property type="match status" value="1"/>
</dbReference>
<gene>
    <name evidence="2" type="ORF">Hypma_003294</name>
</gene>
<reference evidence="2" key="1">
    <citation type="submission" date="2018-04" db="EMBL/GenBank/DDBJ databases">
        <title>Whole genome sequencing of Hypsizygus marmoreus.</title>
        <authorList>
            <person name="Choi I.-G."/>
            <person name="Min B."/>
            <person name="Kim J.-G."/>
            <person name="Kim S."/>
            <person name="Oh Y.-L."/>
            <person name="Kong W.-S."/>
            <person name="Park H."/>
            <person name="Jeong J."/>
            <person name="Song E.-S."/>
        </authorList>
    </citation>
    <scope>NUCLEOTIDE SEQUENCE [LARGE SCALE GENOMIC DNA]</scope>
    <source>
        <strain evidence="2">51987-8</strain>
    </source>
</reference>
<organism evidence="2 3">
    <name type="scientific">Hypsizygus marmoreus</name>
    <name type="common">White beech mushroom</name>
    <name type="synonym">Agaricus marmoreus</name>
    <dbReference type="NCBI Taxonomy" id="39966"/>
    <lineage>
        <taxon>Eukaryota</taxon>
        <taxon>Fungi</taxon>
        <taxon>Dikarya</taxon>
        <taxon>Basidiomycota</taxon>
        <taxon>Agaricomycotina</taxon>
        <taxon>Agaricomycetes</taxon>
        <taxon>Agaricomycetidae</taxon>
        <taxon>Agaricales</taxon>
        <taxon>Tricholomatineae</taxon>
        <taxon>Lyophyllaceae</taxon>
        <taxon>Hypsizygus</taxon>
    </lineage>
</organism>
<sequence length="311" mass="35523">MKVGHLKLLYNLLHLIYHKKVSIPRRASPIITRLRGIFHRVVLLRVAYWYGRYCDYRGIALPYLENLDICFLPFNTLLKLSSRVREDEALALSLARSLGLPVPRLISYGHNGSVDGGSIWMTRIDGELLSQVWQNLSDGDKAVIVDEIDQCLRRLREFPNPDGHFISSLTGSHINSFRAAAGRILPASNESDFLHNLMAARDRNLFKEAKFVADSAKIEQILEIPHSIILCHGDLFRHNILVKDGHLTGIIDWECAGWLPEYWDYTTMTVRGYGAKLDWNTRISSTPGFRYAKELESDFTLVRATEVSFPR</sequence>
<dbReference type="CDD" id="cd05120">
    <property type="entry name" value="APH_ChoK_like"/>
    <property type="match status" value="1"/>
</dbReference>
<dbReference type="OrthoDB" id="2906425at2759"/>
<proteinExistence type="predicted"/>
<dbReference type="InterPro" id="IPR011009">
    <property type="entry name" value="Kinase-like_dom_sf"/>
</dbReference>
<dbReference type="PANTHER" id="PTHR21310">
    <property type="entry name" value="AMINOGLYCOSIDE PHOSPHOTRANSFERASE-RELATED-RELATED"/>
    <property type="match status" value="1"/>
</dbReference>
<dbReference type="AlphaFoldDB" id="A0A369K4E0"/>
<dbReference type="InterPro" id="IPR051678">
    <property type="entry name" value="AGP_Transferase"/>
</dbReference>
<dbReference type="InterPro" id="IPR002575">
    <property type="entry name" value="Aminoglycoside_PTrfase"/>
</dbReference>